<dbReference type="FunFam" id="1.25.40.20:FF:000357">
    <property type="entry name" value="ankyrin repeat domain-containing protein 6 isoform X1"/>
    <property type="match status" value="1"/>
</dbReference>
<evidence type="ECO:0000256" key="3">
    <source>
        <dbReference type="PROSITE-ProRule" id="PRU00023"/>
    </source>
</evidence>
<evidence type="ECO:0000313" key="7">
    <source>
        <dbReference type="Proteomes" id="UP000529728"/>
    </source>
</evidence>
<feature type="compositionally biased region" description="Basic and acidic residues" evidence="5">
    <location>
        <begin position="314"/>
        <end position="325"/>
    </location>
</feature>
<evidence type="ECO:0000256" key="5">
    <source>
        <dbReference type="SAM" id="MobiDB-lite"/>
    </source>
</evidence>
<dbReference type="PROSITE" id="PS50088">
    <property type="entry name" value="ANK_REPEAT"/>
    <property type="match status" value="6"/>
</dbReference>
<dbReference type="SMART" id="SM00248">
    <property type="entry name" value="ANK"/>
    <property type="match status" value="8"/>
</dbReference>
<feature type="repeat" description="ANK" evidence="3">
    <location>
        <begin position="107"/>
        <end position="139"/>
    </location>
</feature>
<feature type="repeat" description="ANK" evidence="3">
    <location>
        <begin position="173"/>
        <end position="205"/>
    </location>
</feature>
<keyword evidence="2 3" id="KW-0040">ANK repeat</keyword>
<proteinExistence type="predicted"/>
<feature type="compositionally biased region" description="Low complexity" evidence="5">
    <location>
        <begin position="645"/>
        <end position="655"/>
    </location>
</feature>
<dbReference type="PANTHER" id="PTHR24166">
    <property type="entry name" value="ROLLING PEBBLES, ISOFORM B"/>
    <property type="match status" value="1"/>
</dbReference>
<dbReference type="Pfam" id="PF13637">
    <property type="entry name" value="Ank_4"/>
    <property type="match status" value="1"/>
</dbReference>
<sequence length="732" mass="80687">MSQQDVVAVLSERLLVAAYKGQVENVVQLINRGAKVAVTKHGRTPLHLAAYKGHLHVVQVLLKAGCDLDIQDDGDQTALHRAAVVGNTDVIATLIQEGCALDRQDKDGNTALHEACWHGFSQSAKVLVKAGANVLAKNKAGNTPLHLACQNSHSQSTRVLLLGGSRADLKNNAGDTCLHVAARYNHLPIIRVLLSAFCSVHEKNQAGDTALHVAAALNHKKVVKLLLEAGADASVVNNAGQTPLEVARQHNNPEVALLLTKASQVSRFNRGRSLRKKRERLKEERRAQSVPRDEVVQSKGSVSAADDTPSSDQPPERKNNLKDKPQSASPDPKGKKSKKKKPKEKVSALSDPISPADQQTLPQPPKNVPKRRSKHHCSSPPPPHEVRAYQLYTLYRGKDGKVMQAPINGCRCEPLINKLENQLEATVEEIKAELGTVQDKMNIKLGQMESKTQHQLRVLDKLMAERLSAERTECLHRLQQHTELEKSEGEKRQISLVDELKTWCLLKIQNLELKLSGDSRSSRPKSTLSTCESLTETLDTDNNPHSTEQQVVAGGPVPSSSAPAQDVRPKDKGVSASMFHRFQQELPSSELSGSKLRHVKVQAALQPVTEPAKTEPPSSYFIDKGTQTKKSSKSGQSRHKTLHHAGAQQGQEQQPSAPPAPQLRDTSQALEITQYFFEAVSTQMEKWYERKIEEARCQANQRAQQDKAALKEHIKCLEEELSKLRTKVQKES</sequence>
<dbReference type="Proteomes" id="UP000529728">
    <property type="component" value="Unassembled WGS sequence"/>
</dbReference>
<dbReference type="Pfam" id="PF12796">
    <property type="entry name" value="Ank_2"/>
    <property type="match status" value="2"/>
</dbReference>
<feature type="compositionally biased region" description="Basic residues" evidence="5">
    <location>
        <begin position="630"/>
        <end position="643"/>
    </location>
</feature>
<feature type="region of interest" description="Disordered" evidence="5">
    <location>
        <begin position="516"/>
        <end position="574"/>
    </location>
</feature>
<feature type="compositionally biased region" description="Low complexity" evidence="5">
    <location>
        <begin position="526"/>
        <end position="541"/>
    </location>
</feature>
<dbReference type="Gene3D" id="1.25.40.20">
    <property type="entry name" value="Ankyrin repeat-containing domain"/>
    <property type="match status" value="3"/>
</dbReference>
<feature type="compositionally biased region" description="Basic and acidic residues" evidence="5">
    <location>
        <begin position="280"/>
        <end position="296"/>
    </location>
</feature>
<keyword evidence="7" id="KW-1185">Reference proteome</keyword>
<feature type="repeat" description="ANK" evidence="3">
    <location>
        <begin position="74"/>
        <end position="106"/>
    </location>
</feature>
<feature type="non-terminal residue" evidence="6">
    <location>
        <position position="1"/>
    </location>
</feature>
<feature type="region of interest" description="Disordered" evidence="5">
    <location>
        <begin position="269"/>
        <end position="385"/>
    </location>
</feature>
<reference evidence="6 7" key="1">
    <citation type="submission" date="2019-09" db="EMBL/GenBank/DDBJ databases">
        <title>Bird 10,000 Genomes (B10K) Project - Family phase.</title>
        <authorList>
            <person name="Zhang G."/>
        </authorList>
    </citation>
    <scope>NUCLEOTIDE SEQUENCE [LARGE SCALE GENOMIC DNA]</scope>
    <source>
        <strain evidence="6">B10K-DU-001-18</strain>
        <tissue evidence="6">Muscle</tissue>
    </source>
</reference>
<dbReference type="EMBL" id="VWZN01004515">
    <property type="protein sequence ID" value="NWR43381.1"/>
    <property type="molecule type" value="Genomic_DNA"/>
</dbReference>
<feature type="repeat" description="ANK" evidence="3">
    <location>
        <begin position="206"/>
        <end position="238"/>
    </location>
</feature>
<dbReference type="PROSITE" id="PS50297">
    <property type="entry name" value="ANK_REP_REGION"/>
    <property type="match status" value="6"/>
</dbReference>
<dbReference type="SUPFAM" id="SSF48403">
    <property type="entry name" value="Ankyrin repeat"/>
    <property type="match status" value="1"/>
</dbReference>
<dbReference type="InterPro" id="IPR002110">
    <property type="entry name" value="Ankyrin_rpt"/>
</dbReference>
<name>A0A7K4X902_REGSA</name>
<evidence type="ECO:0000313" key="6">
    <source>
        <dbReference type="EMBL" id="NWR43381.1"/>
    </source>
</evidence>
<feature type="repeat" description="ANK" evidence="3">
    <location>
        <begin position="41"/>
        <end position="73"/>
    </location>
</feature>
<comment type="caution">
    <text evidence="6">The sequence shown here is derived from an EMBL/GenBank/DDBJ whole genome shotgun (WGS) entry which is preliminary data.</text>
</comment>
<dbReference type="PANTHER" id="PTHR24166:SF48">
    <property type="entry name" value="PROTEIN VAPYRIN"/>
    <property type="match status" value="1"/>
</dbReference>
<feature type="non-terminal residue" evidence="6">
    <location>
        <position position="732"/>
    </location>
</feature>
<accession>A0A7K4X902</accession>
<dbReference type="OrthoDB" id="424503at2759"/>
<feature type="coiled-coil region" evidence="4">
    <location>
        <begin position="700"/>
        <end position="727"/>
    </location>
</feature>
<feature type="region of interest" description="Disordered" evidence="5">
    <location>
        <begin position="607"/>
        <end position="663"/>
    </location>
</feature>
<evidence type="ECO:0000256" key="1">
    <source>
        <dbReference type="ARBA" id="ARBA00022737"/>
    </source>
</evidence>
<keyword evidence="4" id="KW-0175">Coiled coil</keyword>
<dbReference type="InterPro" id="IPR036770">
    <property type="entry name" value="Ankyrin_rpt-contain_sf"/>
</dbReference>
<dbReference type="PRINTS" id="PR01415">
    <property type="entry name" value="ANKYRIN"/>
</dbReference>
<evidence type="ECO:0000256" key="2">
    <source>
        <dbReference type="ARBA" id="ARBA00023043"/>
    </source>
</evidence>
<feature type="compositionally biased region" description="Basic residues" evidence="5">
    <location>
        <begin position="269"/>
        <end position="279"/>
    </location>
</feature>
<evidence type="ECO:0000256" key="4">
    <source>
        <dbReference type="SAM" id="Coils"/>
    </source>
</evidence>
<dbReference type="InterPro" id="IPR050889">
    <property type="entry name" value="Dendritic_Spine_Reg/Scaffold"/>
</dbReference>
<gene>
    <name evidence="6" type="primary">Ankrd6</name>
    <name evidence="6" type="ORF">REGSAT_R03542</name>
</gene>
<keyword evidence="1" id="KW-0677">Repeat</keyword>
<dbReference type="AlphaFoldDB" id="A0A7K4X902"/>
<dbReference type="FunFam" id="1.25.40.20:FF:000122">
    <property type="entry name" value="ankyrin repeat domain-containing protein 6"/>
    <property type="match status" value="1"/>
</dbReference>
<feature type="compositionally biased region" description="Basic residues" evidence="5">
    <location>
        <begin position="368"/>
        <end position="377"/>
    </location>
</feature>
<protein>
    <submittedName>
        <fullName evidence="6">ANKR6 protein</fullName>
    </submittedName>
</protein>
<dbReference type="Pfam" id="PF00023">
    <property type="entry name" value="Ank"/>
    <property type="match status" value="1"/>
</dbReference>
<organism evidence="6 7">
    <name type="scientific">Regulus satrapa</name>
    <name type="common">Golden-crowned kinglet</name>
    <dbReference type="NCBI Taxonomy" id="13245"/>
    <lineage>
        <taxon>Eukaryota</taxon>
        <taxon>Metazoa</taxon>
        <taxon>Chordata</taxon>
        <taxon>Craniata</taxon>
        <taxon>Vertebrata</taxon>
        <taxon>Euteleostomi</taxon>
        <taxon>Archelosauria</taxon>
        <taxon>Archosauria</taxon>
        <taxon>Dinosauria</taxon>
        <taxon>Saurischia</taxon>
        <taxon>Theropoda</taxon>
        <taxon>Coelurosauria</taxon>
        <taxon>Aves</taxon>
        <taxon>Neognathae</taxon>
        <taxon>Neoaves</taxon>
        <taxon>Telluraves</taxon>
        <taxon>Australaves</taxon>
        <taxon>Passeriformes</taxon>
        <taxon>Regulidae</taxon>
        <taxon>Regulus</taxon>
    </lineage>
</organism>
<feature type="repeat" description="ANK" evidence="3">
    <location>
        <begin position="140"/>
        <end position="172"/>
    </location>
</feature>